<sequence length="652" mass="70603">MGKPPSIIIVVRHGARLDAADKQWHLTSPTPYDPPLTYGGWKQSQALGVRIGSLLHYRELYGCLPSTLSSSDASQESSHHTIQSPPTAALPEQERRKHRIIIHSSPFLRCVQTGISLSAGISQSKRASADPSPHQRPQPGTPPLSSHHRWRSSSPRPQRQGSPQLTAIQEPQELAGEANAQRPRTNLSHEKQCLLRLDAWLGEWLTPDYFDQITPPPGSVMMLAGAKASLLREEDSLPSSATTRSARGNFPGGWNGFASANNTAEGKAENTPPPVSAHAFGGNMDTRSSSTDRATSIQGLPKLSTVSSQPHDDTEYISPTPTYAISPSDPIPAGYVAHARDACVDVDYQWDSMKSPLDWGSGGEYGEEWSSMHRRFRAGLERMITWYKTADCNKSKRRLSHREECQLVSNDAPATADTTEDDDSDTVLIIVTHGAGCNAIIGALTNRPALLDVGMASLTLATHKGTTADNVVAAQQIQRKPSPSEVSEEYQVKLVNSTDHLRVSNNNSAQSPSPRGFPSSISSYRHRFTSLSSVPDSPDNGFSIGPSRSSSFNGTTRGLHNLSRSFSVDKHAAPGLWGSSSPANVPVDDIMPDFEGSSISRGVGDASNPTTSRNSSTSDGAPQRARSQHGLWSLRSREPVSKRRWTVTERGV</sequence>
<dbReference type="OrthoDB" id="3898179at2759"/>
<feature type="region of interest" description="Disordered" evidence="1">
    <location>
        <begin position="68"/>
        <end position="93"/>
    </location>
</feature>
<gene>
    <name evidence="2" type="ORF">H103_08988</name>
</gene>
<evidence type="ECO:0008006" key="3">
    <source>
        <dbReference type="Google" id="ProtNLM"/>
    </source>
</evidence>
<feature type="compositionally biased region" description="Low complexity" evidence="1">
    <location>
        <begin position="285"/>
        <end position="296"/>
    </location>
</feature>
<accession>A0A022VML2</accession>
<dbReference type="PANTHER" id="PTHR16469:SF27">
    <property type="entry name" value="UBIQUITIN-ASSOCIATED AND SH3 DOMAIN-CONTAINING BA-RELATED"/>
    <property type="match status" value="1"/>
</dbReference>
<protein>
    <recommendedName>
        <fullName evidence="3">Phosphoglycerate mutase</fullName>
    </recommendedName>
</protein>
<evidence type="ECO:0000256" key="1">
    <source>
        <dbReference type="SAM" id="MobiDB-lite"/>
    </source>
</evidence>
<dbReference type="Gene3D" id="3.40.50.1240">
    <property type="entry name" value="Phosphoglycerate mutase-like"/>
    <property type="match status" value="2"/>
</dbReference>
<dbReference type="InterPro" id="IPR029033">
    <property type="entry name" value="His_PPase_superfam"/>
</dbReference>
<dbReference type="EMBL" id="KK207950">
    <property type="protein sequence ID" value="EZF47206.1"/>
    <property type="molecule type" value="Genomic_DNA"/>
</dbReference>
<dbReference type="AlphaFoldDB" id="A0A022VML2"/>
<feature type="region of interest" description="Disordered" evidence="1">
    <location>
        <begin position="577"/>
        <end position="652"/>
    </location>
</feature>
<feature type="compositionally biased region" description="Polar residues" evidence="1">
    <location>
        <begin position="498"/>
        <end position="535"/>
    </location>
</feature>
<dbReference type="SMART" id="SM00855">
    <property type="entry name" value="PGAM"/>
    <property type="match status" value="1"/>
</dbReference>
<dbReference type="CDD" id="cd07040">
    <property type="entry name" value="HP"/>
    <property type="match status" value="1"/>
</dbReference>
<dbReference type="Proteomes" id="UP000023758">
    <property type="component" value="Unassembled WGS sequence"/>
</dbReference>
<feature type="compositionally biased region" description="Polar residues" evidence="1">
    <location>
        <begin position="237"/>
        <end position="246"/>
    </location>
</feature>
<dbReference type="InterPro" id="IPR013078">
    <property type="entry name" value="His_Pase_superF_clade-1"/>
</dbReference>
<feature type="compositionally biased region" description="Low complexity" evidence="1">
    <location>
        <begin position="607"/>
        <end position="618"/>
    </location>
</feature>
<feature type="region of interest" description="Disordered" evidence="1">
    <location>
        <begin position="121"/>
        <end position="164"/>
    </location>
</feature>
<feature type="region of interest" description="Disordered" evidence="1">
    <location>
        <begin position="498"/>
        <end position="556"/>
    </location>
</feature>
<dbReference type="SUPFAM" id="SSF53254">
    <property type="entry name" value="Phosphoglycerate mutase-like"/>
    <property type="match status" value="1"/>
</dbReference>
<name>A0A022VML2_TRIRU</name>
<feature type="compositionally biased region" description="Low complexity" evidence="1">
    <location>
        <begin position="152"/>
        <end position="164"/>
    </location>
</feature>
<dbReference type="PANTHER" id="PTHR16469">
    <property type="entry name" value="UBIQUITIN-ASSOCIATED AND SH3 DOMAIN-CONTAINING BA-RELATED"/>
    <property type="match status" value="1"/>
</dbReference>
<dbReference type="HOGENOM" id="CLU_018502_1_0_1"/>
<feature type="region of interest" description="Disordered" evidence="1">
    <location>
        <begin position="234"/>
        <end position="324"/>
    </location>
</feature>
<organism evidence="2">
    <name type="scientific">Trichophyton rubrum CBS 288.86</name>
    <dbReference type="NCBI Taxonomy" id="1215330"/>
    <lineage>
        <taxon>Eukaryota</taxon>
        <taxon>Fungi</taxon>
        <taxon>Dikarya</taxon>
        <taxon>Ascomycota</taxon>
        <taxon>Pezizomycotina</taxon>
        <taxon>Eurotiomycetes</taxon>
        <taxon>Eurotiomycetidae</taxon>
        <taxon>Onygenales</taxon>
        <taxon>Arthrodermataceae</taxon>
        <taxon>Trichophyton</taxon>
    </lineage>
</organism>
<proteinExistence type="predicted"/>
<feature type="compositionally biased region" description="Polar residues" evidence="1">
    <location>
        <begin position="546"/>
        <end position="556"/>
    </location>
</feature>
<evidence type="ECO:0000313" key="2">
    <source>
        <dbReference type="EMBL" id="EZF47206.1"/>
    </source>
</evidence>
<reference evidence="2" key="1">
    <citation type="submission" date="2014-02" db="EMBL/GenBank/DDBJ databases">
        <title>The Genome Sequence of Trichophyton rubrum (morphotype fischeri) CBS 288.86.</title>
        <authorList>
            <consortium name="The Broad Institute Genomics Platform"/>
            <person name="Cuomo C.A."/>
            <person name="White T.C."/>
            <person name="Graser Y."/>
            <person name="Martinez-Rossi N."/>
            <person name="Heitman J."/>
            <person name="Young S.K."/>
            <person name="Zeng Q."/>
            <person name="Gargeya S."/>
            <person name="Abouelleil A."/>
            <person name="Alvarado L."/>
            <person name="Chapman S.B."/>
            <person name="Gainer-Dewar J."/>
            <person name="Goldberg J."/>
            <person name="Griggs A."/>
            <person name="Gujja S."/>
            <person name="Hansen M."/>
            <person name="Howarth C."/>
            <person name="Imamovic A."/>
            <person name="Larimer J."/>
            <person name="Martinez D."/>
            <person name="Murphy C."/>
            <person name="Pearson M.D."/>
            <person name="Persinoti G."/>
            <person name="Poon T."/>
            <person name="Priest M."/>
            <person name="Roberts A.D."/>
            <person name="Saif S."/>
            <person name="Shea T.D."/>
            <person name="Sykes S.N."/>
            <person name="Wortman J."/>
            <person name="Nusbaum C."/>
            <person name="Birren B."/>
        </authorList>
    </citation>
    <scope>NUCLEOTIDE SEQUENCE [LARGE SCALE GENOMIC DNA]</scope>
    <source>
        <strain evidence="2">CBS 288.86</strain>
    </source>
</reference>
<dbReference type="InterPro" id="IPR051710">
    <property type="entry name" value="Phosphatase_SH3-domain"/>
</dbReference>